<keyword evidence="2" id="KW-1185">Reference proteome</keyword>
<feature type="non-terminal residue" evidence="1">
    <location>
        <position position="1"/>
    </location>
</feature>
<sequence>TPNWTINVSDVNTIKVSNVSLSASAEDIKEFFSFSGDIKYVEMRRESETTQLSYVTFKEAQEADTAMLLSGATICGLPVTIAPVQDYQLPPDAVTPTTENETGSTVKKAEDVVSTMLAKGFVLGKDAINKAKAFDEQHRLTSQASATVTSIDCKMGLTEKFNMGTSMVNDKWKEMNERYQVSEKTKSAYAIAEQKASSAGSAIMSNRYILTGATWVTGAFSAVTKAAEDVSTRTKEKVEKAEEEKNDIYKDRTGIINDFGQSNPDHSTAGNPPVVPIDSKDSKLGNI</sequence>
<name>A0ACC1XFF3_MELAZ</name>
<reference evidence="1 2" key="1">
    <citation type="journal article" date="2023" name="Science">
        <title>Complex scaffold remodeling in plant triterpene biosynthesis.</title>
        <authorList>
            <person name="De La Pena R."/>
            <person name="Hodgson H."/>
            <person name="Liu J.C."/>
            <person name="Stephenson M.J."/>
            <person name="Martin A.C."/>
            <person name="Owen C."/>
            <person name="Harkess A."/>
            <person name="Leebens-Mack J."/>
            <person name="Jimenez L.E."/>
            <person name="Osbourn A."/>
            <person name="Sattely E.S."/>
        </authorList>
    </citation>
    <scope>NUCLEOTIDE SEQUENCE [LARGE SCALE GENOMIC DNA]</scope>
    <source>
        <strain evidence="2">cv. JPN11</strain>
        <tissue evidence="1">Leaf</tissue>
    </source>
</reference>
<gene>
    <name evidence="1" type="ORF">OWV82_016344</name>
</gene>
<protein>
    <submittedName>
        <fullName evidence="1">Binding partner of ACD11 1-like</fullName>
    </submittedName>
</protein>
<proteinExistence type="predicted"/>
<dbReference type="EMBL" id="CM051402">
    <property type="protein sequence ID" value="KAJ4710120.1"/>
    <property type="molecule type" value="Genomic_DNA"/>
</dbReference>
<comment type="caution">
    <text evidence="1">The sequence shown here is derived from an EMBL/GenBank/DDBJ whole genome shotgun (WGS) entry which is preliminary data.</text>
</comment>
<organism evidence="1 2">
    <name type="scientific">Melia azedarach</name>
    <name type="common">Chinaberry tree</name>
    <dbReference type="NCBI Taxonomy" id="155640"/>
    <lineage>
        <taxon>Eukaryota</taxon>
        <taxon>Viridiplantae</taxon>
        <taxon>Streptophyta</taxon>
        <taxon>Embryophyta</taxon>
        <taxon>Tracheophyta</taxon>
        <taxon>Spermatophyta</taxon>
        <taxon>Magnoliopsida</taxon>
        <taxon>eudicotyledons</taxon>
        <taxon>Gunneridae</taxon>
        <taxon>Pentapetalae</taxon>
        <taxon>rosids</taxon>
        <taxon>malvids</taxon>
        <taxon>Sapindales</taxon>
        <taxon>Meliaceae</taxon>
        <taxon>Melia</taxon>
    </lineage>
</organism>
<evidence type="ECO:0000313" key="2">
    <source>
        <dbReference type="Proteomes" id="UP001164539"/>
    </source>
</evidence>
<dbReference type="Proteomes" id="UP001164539">
    <property type="component" value="Chromosome 9"/>
</dbReference>
<accession>A0ACC1XFF3</accession>
<evidence type="ECO:0000313" key="1">
    <source>
        <dbReference type="EMBL" id="KAJ4710120.1"/>
    </source>
</evidence>